<dbReference type="RefSeq" id="WP_138698562.1">
    <property type="nucleotide sequence ID" value="NZ_JBHSAZ010000107.1"/>
</dbReference>
<dbReference type="PANTHER" id="PTHR32494:SF19">
    <property type="entry name" value="ALLANTOATE DEIMINASE-RELATED"/>
    <property type="match status" value="1"/>
</dbReference>
<evidence type="ECO:0000313" key="10">
    <source>
        <dbReference type="Proteomes" id="UP000306628"/>
    </source>
</evidence>
<keyword evidence="4 7" id="KW-0479">Metal-binding</keyword>
<dbReference type="InterPro" id="IPR010158">
    <property type="entry name" value="Amidase_Cbmase"/>
</dbReference>
<dbReference type="InterPro" id="IPR011650">
    <property type="entry name" value="Peptidase_M20_dimer"/>
</dbReference>
<dbReference type="InterPro" id="IPR002933">
    <property type="entry name" value="Peptidase_M20"/>
</dbReference>
<organism evidence="9 10">
    <name type="scientific">Nonomuraea zeae</name>
    <dbReference type="NCBI Taxonomy" id="1642303"/>
    <lineage>
        <taxon>Bacteria</taxon>
        <taxon>Bacillati</taxon>
        <taxon>Actinomycetota</taxon>
        <taxon>Actinomycetes</taxon>
        <taxon>Streptosporangiales</taxon>
        <taxon>Streptosporangiaceae</taxon>
        <taxon>Nonomuraea</taxon>
    </lineage>
</organism>
<dbReference type="Pfam" id="PF07687">
    <property type="entry name" value="M20_dimer"/>
    <property type="match status" value="1"/>
</dbReference>
<comment type="subunit">
    <text evidence="3">Homodimer.</text>
</comment>
<evidence type="ECO:0000256" key="5">
    <source>
        <dbReference type="ARBA" id="ARBA00022801"/>
    </source>
</evidence>
<dbReference type="GO" id="GO:0046872">
    <property type="term" value="F:metal ion binding"/>
    <property type="evidence" value="ECO:0007669"/>
    <property type="project" value="UniProtKB-KW"/>
</dbReference>
<comment type="caution">
    <text evidence="9">The sequence shown here is derived from an EMBL/GenBank/DDBJ whole genome shotgun (WGS) entry which is preliminary data.</text>
</comment>
<comment type="similarity">
    <text evidence="2">Belongs to the peptidase M20 family.</text>
</comment>
<evidence type="ECO:0000256" key="1">
    <source>
        <dbReference type="ARBA" id="ARBA00001936"/>
    </source>
</evidence>
<comment type="cofactor">
    <cofactor evidence="7">
        <name>Zn(2+)</name>
        <dbReference type="ChEBI" id="CHEBI:29105"/>
    </cofactor>
    <text evidence="7">Binds 2 Zn(2+) ions per subunit.</text>
</comment>
<dbReference type="EMBL" id="VCKX01000470">
    <property type="protein sequence ID" value="TMR11660.1"/>
    <property type="molecule type" value="Genomic_DNA"/>
</dbReference>
<dbReference type="SUPFAM" id="SSF55031">
    <property type="entry name" value="Bacterial exopeptidase dimerisation domain"/>
    <property type="match status" value="1"/>
</dbReference>
<feature type="binding site" evidence="7">
    <location>
        <position position="134"/>
    </location>
    <ligand>
        <name>Zn(2+)</name>
        <dbReference type="ChEBI" id="CHEBI:29105"/>
        <label>2</label>
    </ligand>
</feature>
<evidence type="ECO:0000256" key="2">
    <source>
        <dbReference type="ARBA" id="ARBA00006153"/>
    </source>
</evidence>
<evidence type="ECO:0000256" key="3">
    <source>
        <dbReference type="ARBA" id="ARBA00011738"/>
    </source>
</evidence>
<feature type="binding site" evidence="7">
    <location>
        <position position="390"/>
    </location>
    <ligand>
        <name>Zn(2+)</name>
        <dbReference type="ChEBI" id="CHEBI:29105"/>
        <label>2</label>
    </ligand>
</feature>
<evidence type="ECO:0000256" key="6">
    <source>
        <dbReference type="ARBA" id="ARBA00023211"/>
    </source>
</evidence>
<reference evidence="9 10" key="1">
    <citation type="submission" date="2019-05" db="EMBL/GenBank/DDBJ databases">
        <title>Draft genome sequence of Nonomuraea zeae DSM 100528.</title>
        <authorList>
            <person name="Saricaoglu S."/>
            <person name="Isik K."/>
        </authorList>
    </citation>
    <scope>NUCLEOTIDE SEQUENCE [LARGE SCALE GENOMIC DNA]</scope>
    <source>
        <strain evidence="9 10">DSM 100528</strain>
    </source>
</reference>
<evidence type="ECO:0000256" key="4">
    <source>
        <dbReference type="ARBA" id="ARBA00022723"/>
    </source>
</evidence>
<comment type="cofactor">
    <cofactor evidence="1">
        <name>Mn(2+)</name>
        <dbReference type="ChEBI" id="CHEBI:29035"/>
    </cofactor>
</comment>
<protein>
    <submittedName>
        <fullName evidence="9">Zn-dependent hydrolase</fullName>
    </submittedName>
</protein>
<dbReference type="Proteomes" id="UP000306628">
    <property type="component" value="Unassembled WGS sequence"/>
</dbReference>
<keyword evidence="7" id="KW-0862">Zinc</keyword>
<feature type="binding site" evidence="7">
    <location>
        <position position="88"/>
    </location>
    <ligand>
        <name>Zn(2+)</name>
        <dbReference type="ChEBI" id="CHEBI:29105"/>
        <label>1</label>
    </ligand>
</feature>
<dbReference type="Pfam" id="PF01546">
    <property type="entry name" value="Peptidase_M20"/>
    <property type="match status" value="1"/>
</dbReference>
<gene>
    <name evidence="9" type="ORF">ETD85_59140</name>
</gene>
<accession>A0A5S4F677</accession>
<keyword evidence="10" id="KW-1185">Reference proteome</keyword>
<dbReference type="NCBIfam" id="NF006771">
    <property type="entry name" value="PRK09290.1-5"/>
    <property type="match status" value="1"/>
</dbReference>
<dbReference type="NCBIfam" id="TIGR01879">
    <property type="entry name" value="hydantase"/>
    <property type="match status" value="1"/>
</dbReference>
<feature type="domain" description="Peptidase M20 dimerisation" evidence="8">
    <location>
        <begin position="220"/>
        <end position="319"/>
    </location>
</feature>
<proteinExistence type="inferred from homology"/>
<name>A0A5S4F677_9ACTN</name>
<dbReference type="OrthoDB" id="9808195at2"/>
<feature type="binding site" evidence="7">
    <location>
        <position position="99"/>
    </location>
    <ligand>
        <name>Zn(2+)</name>
        <dbReference type="ChEBI" id="CHEBI:29105"/>
        <label>1</label>
    </ligand>
</feature>
<evidence type="ECO:0000259" key="8">
    <source>
        <dbReference type="Pfam" id="PF07687"/>
    </source>
</evidence>
<evidence type="ECO:0000313" key="9">
    <source>
        <dbReference type="EMBL" id="TMR11660.1"/>
    </source>
</evidence>
<keyword evidence="6" id="KW-0464">Manganese</keyword>
<dbReference type="GO" id="GO:0016813">
    <property type="term" value="F:hydrolase activity, acting on carbon-nitrogen (but not peptide) bonds, in linear amidines"/>
    <property type="evidence" value="ECO:0007669"/>
    <property type="project" value="InterPro"/>
</dbReference>
<dbReference type="AlphaFoldDB" id="A0A5S4F677"/>
<dbReference type="PANTHER" id="PTHR32494">
    <property type="entry name" value="ALLANTOATE DEIMINASE-RELATED"/>
    <property type="match status" value="1"/>
</dbReference>
<dbReference type="Gene3D" id="3.40.630.10">
    <property type="entry name" value="Zn peptidases"/>
    <property type="match status" value="1"/>
</dbReference>
<keyword evidence="5 9" id="KW-0378">Hydrolase</keyword>
<sequence>MTVTERVRPGVDAGRLMEHITALAAIGATPDGGVTRLAFSPEDVEGRAYVARLMAEAGLAVRVDPAGNLIGTRPGIDPGAATLVLGSHIDTVVNGGAYDGAYGVLAAIEVARTLAERGVRLACGLAVVAFCDEEGGHGTMGMLGAHGFAGALPPGIAKVLDERGVPVGDLLAAVGGDAERLPEAAWAPGDIAAYLELHVEQGDVLERRGVPIGVVESIAGRVNVSVTVEGVAGHAGTTSMDHRSDALVAAARVVLAVRAIAAEEGVVLRATTGTCSVGPGMWNVIPGRVRLGVEFRDVSADRLDAALARLAGAAGEIAAADGVTVTVEPGARTTPVACDPRLRDLVAGAARERGLDCHHLPSGAGHDAQIVARVAPIGMIFVPSEGGISHAPGEHTAPHHLVWGADVLLSAVLRFDEAPVARG</sequence>
<feature type="binding site" evidence="7">
    <location>
        <position position="99"/>
    </location>
    <ligand>
        <name>Zn(2+)</name>
        <dbReference type="ChEBI" id="CHEBI:29105"/>
        <label>2</label>
    </ligand>
</feature>
<dbReference type="CDD" id="cd03884">
    <property type="entry name" value="M20_bAS"/>
    <property type="match status" value="1"/>
</dbReference>
<dbReference type="SUPFAM" id="SSF53187">
    <property type="entry name" value="Zn-dependent exopeptidases"/>
    <property type="match status" value="1"/>
</dbReference>
<feature type="binding site" evidence="7">
    <location>
        <position position="198"/>
    </location>
    <ligand>
        <name>Zn(2+)</name>
        <dbReference type="ChEBI" id="CHEBI:29105"/>
        <label>1</label>
    </ligand>
</feature>
<dbReference type="Gene3D" id="3.30.70.360">
    <property type="match status" value="1"/>
</dbReference>
<dbReference type="InterPro" id="IPR036264">
    <property type="entry name" value="Bact_exopeptidase_dim_dom"/>
</dbReference>
<evidence type="ECO:0000256" key="7">
    <source>
        <dbReference type="PIRSR" id="PIRSR001235-1"/>
    </source>
</evidence>
<dbReference type="PIRSF" id="PIRSF001235">
    <property type="entry name" value="Amidase_carbamoylase"/>
    <property type="match status" value="1"/>
</dbReference>